<gene>
    <name evidence="4" type="ORF">H9734_01640</name>
</gene>
<dbReference type="Pfam" id="PF07261">
    <property type="entry name" value="DnaB_2"/>
    <property type="match status" value="2"/>
</dbReference>
<dbReference type="SUPFAM" id="SSF158499">
    <property type="entry name" value="DnaD domain-like"/>
    <property type="match status" value="2"/>
</dbReference>
<dbReference type="Proteomes" id="UP000886890">
    <property type="component" value="Unassembled WGS sequence"/>
</dbReference>
<dbReference type="NCBIfam" id="TIGR01446">
    <property type="entry name" value="DnaD_dom"/>
    <property type="match status" value="2"/>
</dbReference>
<proteinExistence type="inferred from homology"/>
<feature type="domain" description="DnaB/C C-terminal" evidence="3">
    <location>
        <begin position="272"/>
        <end position="336"/>
    </location>
</feature>
<feature type="compositionally biased region" description="Polar residues" evidence="2">
    <location>
        <begin position="346"/>
        <end position="363"/>
    </location>
</feature>
<protein>
    <submittedName>
        <fullName evidence="4">DnaD domain protein</fullName>
    </submittedName>
</protein>
<comment type="caution">
    <text evidence="4">The sequence shown here is derived from an EMBL/GenBank/DDBJ whole genome shotgun (WGS) entry which is preliminary data.</text>
</comment>
<name>A0A9D1XBR1_9FIRM</name>
<dbReference type="EMBL" id="DXEK01000023">
    <property type="protein sequence ID" value="HIX76290.1"/>
    <property type="molecule type" value="Genomic_DNA"/>
</dbReference>
<evidence type="ECO:0000256" key="2">
    <source>
        <dbReference type="SAM" id="MobiDB-lite"/>
    </source>
</evidence>
<evidence type="ECO:0000259" key="3">
    <source>
        <dbReference type="Pfam" id="PF07261"/>
    </source>
</evidence>
<comment type="similarity">
    <text evidence="1">Belongs to the DnaB/DnaD family.</text>
</comment>
<evidence type="ECO:0000256" key="1">
    <source>
        <dbReference type="ARBA" id="ARBA00093462"/>
    </source>
</evidence>
<dbReference type="InterPro" id="IPR006343">
    <property type="entry name" value="DnaB/C_C"/>
</dbReference>
<reference evidence="4" key="1">
    <citation type="journal article" date="2021" name="PeerJ">
        <title>Extensive microbial diversity within the chicken gut microbiome revealed by metagenomics and culture.</title>
        <authorList>
            <person name="Gilroy R."/>
            <person name="Ravi A."/>
            <person name="Getino M."/>
            <person name="Pursley I."/>
            <person name="Horton D.L."/>
            <person name="Alikhan N.F."/>
            <person name="Baker D."/>
            <person name="Gharbi K."/>
            <person name="Hall N."/>
            <person name="Watson M."/>
            <person name="Adriaenssens E.M."/>
            <person name="Foster-Nyarko E."/>
            <person name="Jarju S."/>
            <person name="Secka A."/>
            <person name="Antonio M."/>
            <person name="Oren A."/>
            <person name="Chaudhuri R.R."/>
            <person name="La Ragione R."/>
            <person name="Hildebrand F."/>
            <person name="Pallen M.J."/>
        </authorList>
    </citation>
    <scope>NUCLEOTIDE SEQUENCE</scope>
    <source>
        <strain evidence="4">CHK183-1962</strain>
    </source>
</reference>
<feature type="region of interest" description="Disordered" evidence="2">
    <location>
        <begin position="340"/>
        <end position="363"/>
    </location>
</feature>
<accession>A0A9D1XBR1</accession>
<evidence type="ECO:0000313" key="5">
    <source>
        <dbReference type="Proteomes" id="UP000886890"/>
    </source>
</evidence>
<dbReference type="PANTHER" id="PTHR37293:SF5">
    <property type="entry name" value="DNA REPLICATION PROTEIN"/>
    <property type="match status" value="1"/>
</dbReference>
<dbReference type="InterPro" id="IPR017019">
    <property type="entry name" value="DNA_replication_prd_bac"/>
</dbReference>
<feature type="region of interest" description="Disordered" evidence="2">
    <location>
        <begin position="104"/>
        <end position="125"/>
    </location>
</feature>
<evidence type="ECO:0000313" key="4">
    <source>
        <dbReference type="EMBL" id="HIX76290.1"/>
    </source>
</evidence>
<feature type="domain" description="DnaB/C C-terminal" evidence="3">
    <location>
        <begin position="184"/>
        <end position="253"/>
    </location>
</feature>
<feature type="region of interest" description="Disordered" evidence="2">
    <location>
        <begin position="138"/>
        <end position="168"/>
    </location>
</feature>
<dbReference type="InterPro" id="IPR053162">
    <property type="entry name" value="DnaD"/>
</dbReference>
<dbReference type="InterPro" id="IPR034829">
    <property type="entry name" value="DnaD-like_sf"/>
</dbReference>
<sequence>MHTFTLQDERSSQATAVPDVFLDYYMPSANGEFVKVYLYLLRAAGCREVNVSLSSIADFFFCTETDVIRALKYWEKAGILALSLNGSGIITNIRLLPLTVSGRTETPQENASARTASRTVTAGPNGLADADPALKTAAATSETASGQTASGGGSGKSTKPRQLSTSRVQALKQNEDIRQLLFLSEQYLGRTLSPADINRLLYFYDELHFSAELLEYLVEYCVSKGSTSLHYIEKVGLAWHEAGITTVEMAKQETTTYNRKYFPILKAFGIRNRNPIPREIADMDRWLNEYGFSQELIAEACARTVAQTGQASFSYAEGILSKWKAQNVRTLQDIQALDEQHRKNQKTAARDSSAQKSSANRFNNFHQRDYDYDKLEQQLLNQ</sequence>
<dbReference type="PIRSF" id="PIRSF033722">
    <property type="entry name" value="DnaD_CA_C3587_prd"/>
    <property type="match status" value="1"/>
</dbReference>
<feature type="compositionally biased region" description="Low complexity" evidence="2">
    <location>
        <begin position="138"/>
        <end position="148"/>
    </location>
</feature>
<feature type="compositionally biased region" description="Low complexity" evidence="2">
    <location>
        <begin position="111"/>
        <end position="125"/>
    </location>
</feature>
<reference evidence="4" key="2">
    <citation type="submission" date="2021-04" db="EMBL/GenBank/DDBJ databases">
        <authorList>
            <person name="Gilroy R."/>
        </authorList>
    </citation>
    <scope>NUCLEOTIDE SEQUENCE</scope>
    <source>
        <strain evidence="4">CHK183-1962</strain>
    </source>
</reference>
<dbReference type="AlphaFoldDB" id="A0A9D1XBR1"/>
<organism evidence="4 5">
    <name type="scientific">Candidatus Fusicatenibacter merdavium</name>
    <dbReference type="NCBI Taxonomy" id="2838600"/>
    <lineage>
        <taxon>Bacteria</taxon>
        <taxon>Bacillati</taxon>
        <taxon>Bacillota</taxon>
        <taxon>Clostridia</taxon>
        <taxon>Lachnospirales</taxon>
        <taxon>Lachnospiraceae</taxon>
        <taxon>Fusicatenibacter</taxon>
    </lineage>
</organism>
<dbReference type="Gene3D" id="1.10.10.630">
    <property type="entry name" value="DnaD domain-like"/>
    <property type="match status" value="2"/>
</dbReference>
<dbReference type="PANTHER" id="PTHR37293">
    <property type="entry name" value="PHAGE REPLICATION PROTEIN-RELATED"/>
    <property type="match status" value="1"/>
</dbReference>